<dbReference type="GO" id="GO:0005886">
    <property type="term" value="C:plasma membrane"/>
    <property type="evidence" value="ECO:0007669"/>
    <property type="project" value="UniProtKB-SubCell"/>
</dbReference>
<evidence type="ECO:0000256" key="6">
    <source>
        <dbReference type="SAM" id="Phobius"/>
    </source>
</evidence>
<reference evidence="8 9" key="1">
    <citation type="journal article" date="2006" name="PLoS Genet.">
        <title>Secrets of soil survival revealed by the genome sequence of Arthrobacter aurescens TC1.</title>
        <authorList>
            <person name="Mongodin E.F."/>
            <person name="Shapir N."/>
            <person name="Daugherty S.C."/>
            <person name="DeBoy R.T."/>
            <person name="Emerson J.B."/>
            <person name="Shvartzbeyn A."/>
            <person name="Radune D."/>
            <person name="Vamathevan J."/>
            <person name="Riggs F."/>
            <person name="Grinberg V."/>
            <person name="Khouri H."/>
            <person name="Wackett L.P."/>
            <person name="Nelson K.E."/>
            <person name="Sadowsky M.J."/>
        </authorList>
    </citation>
    <scope>NUCLEOTIDE SEQUENCE [LARGE SCALE GENOMIC DNA]</scope>
    <source>
        <strain evidence="8 9">TC1</strain>
    </source>
</reference>
<keyword evidence="9" id="KW-1185">Reference proteome</keyword>
<dbReference type="HOGENOM" id="CLU_053359_4_1_11"/>
<evidence type="ECO:0000256" key="5">
    <source>
        <dbReference type="ARBA" id="ARBA00023136"/>
    </source>
</evidence>
<dbReference type="Pfam" id="PF02656">
    <property type="entry name" value="DUF202"/>
    <property type="match status" value="1"/>
</dbReference>
<dbReference type="KEGG" id="aau:AAur_2561"/>
<gene>
    <name evidence="8" type="ordered locus">AAur_2561</name>
</gene>
<keyword evidence="3 6" id="KW-0812">Transmembrane</keyword>
<dbReference type="AlphaFoldDB" id="A1R7S0"/>
<dbReference type="STRING" id="290340.AAur_2561"/>
<evidence type="ECO:0000256" key="3">
    <source>
        <dbReference type="ARBA" id="ARBA00022692"/>
    </source>
</evidence>
<accession>A1R7S0</accession>
<comment type="subcellular location">
    <subcellularLocation>
        <location evidence="1">Cell membrane</location>
        <topology evidence="1">Multi-pass membrane protein</topology>
    </subcellularLocation>
</comment>
<dbReference type="PANTHER" id="PTHR34187:SF2">
    <property type="entry name" value="DUF202 DOMAIN-CONTAINING PROTEIN"/>
    <property type="match status" value="1"/>
</dbReference>
<keyword evidence="2" id="KW-1003">Cell membrane</keyword>
<proteinExistence type="predicted"/>
<evidence type="ECO:0000256" key="2">
    <source>
        <dbReference type="ARBA" id="ARBA00022475"/>
    </source>
</evidence>
<feature type="transmembrane region" description="Helical" evidence="6">
    <location>
        <begin position="110"/>
        <end position="132"/>
    </location>
</feature>
<keyword evidence="5 6" id="KW-0472">Membrane</keyword>
<keyword evidence="4 6" id="KW-1133">Transmembrane helix</keyword>
<feature type="transmembrane region" description="Helical" evidence="6">
    <location>
        <begin position="40"/>
        <end position="57"/>
    </location>
</feature>
<evidence type="ECO:0000313" key="8">
    <source>
        <dbReference type="EMBL" id="ABM08491.1"/>
    </source>
</evidence>
<evidence type="ECO:0000313" key="9">
    <source>
        <dbReference type="Proteomes" id="UP000000637"/>
    </source>
</evidence>
<evidence type="ECO:0000256" key="1">
    <source>
        <dbReference type="ARBA" id="ARBA00004651"/>
    </source>
</evidence>
<feature type="domain" description="DUF202" evidence="7">
    <location>
        <begin position="31"/>
        <end position="97"/>
    </location>
</feature>
<dbReference type="Proteomes" id="UP000000637">
    <property type="component" value="Chromosome"/>
</dbReference>
<dbReference type="PANTHER" id="PTHR34187">
    <property type="entry name" value="FGR18P"/>
    <property type="match status" value="1"/>
</dbReference>
<sequence>MVGKLPGTDKTWRDILREPAWRRTGKTPDYRFSLANERTFLAWIRTSLALLAGAVAVDQLAPNIAPTPVRLVLCVLLALVGAGLAALSYRRWGQMEAAMRNDQALPFSRVMLFMTIVVAVAAFAFAVLILVAR</sequence>
<protein>
    <submittedName>
        <fullName evidence="8">Integral membrane protein</fullName>
    </submittedName>
</protein>
<dbReference type="EMBL" id="CP000474">
    <property type="protein sequence ID" value="ABM08491.1"/>
    <property type="molecule type" value="Genomic_DNA"/>
</dbReference>
<dbReference type="InterPro" id="IPR052053">
    <property type="entry name" value="IM_YidH-like"/>
</dbReference>
<evidence type="ECO:0000256" key="4">
    <source>
        <dbReference type="ARBA" id="ARBA00022989"/>
    </source>
</evidence>
<name>A1R7S0_PAEAT</name>
<dbReference type="OrthoDB" id="582337at2"/>
<dbReference type="eggNOG" id="COG2149">
    <property type="taxonomic scope" value="Bacteria"/>
</dbReference>
<feature type="transmembrane region" description="Helical" evidence="6">
    <location>
        <begin position="69"/>
        <end position="89"/>
    </location>
</feature>
<dbReference type="InterPro" id="IPR003807">
    <property type="entry name" value="DUF202"/>
</dbReference>
<evidence type="ECO:0000259" key="7">
    <source>
        <dbReference type="Pfam" id="PF02656"/>
    </source>
</evidence>
<organism evidence="8 9">
    <name type="scientific">Paenarthrobacter aurescens (strain TC1)</name>
    <dbReference type="NCBI Taxonomy" id="290340"/>
    <lineage>
        <taxon>Bacteria</taxon>
        <taxon>Bacillati</taxon>
        <taxon>Actinomycetota</taxon>
        <taxon>Actinomycetes</taxon>
        <taxon>Micrococcales</taxon>
        <taxon>Micrococcaceae</taxon>
        <taxon>Paenarthrobacter</taxon>
    </lineage>
</organism>